<protein>
    <submittedName>
        <fullName evidence="2">Uncharacterized protein</fullName>
    </submittedName>
</protein>
<reference evidence="2" key="1">
    <citation type="submission" date="2021-05" db="EMBL/GenBank/DDBJ databases">
        <authorList>
            <person name="Alioto T."/>
            <person name="Alioto T."/>
            <person name="Gomez Garrido J."/>
        </authorList>
    </citation>
    <scope>NUCLEOTIDE SEQUENCE</scope>
</reference>
<evidence type="ECO:0000313" key="2">
    <source>
        <dbReference type="EMBL" id="CAG6751831.1"/>
    </source>
</evidence>
<keyword evidence="1" id="KW-0472">Membrane</keyword>
<dbReference type="EMBL" id="HBUF01531055">
    <property type="protein sequence ID" value="CAG6751831.1"/>
    <property type="molecule type" value="Transcribed_RNA"/>
</dbReference>
<name>A0A8D8ZRX6_9HEMI</name>
<feature type="transmembrane region" description="Helical" evidence="1">
    <location>
        <begin position="31"/>
        <end position="50"/>
    </location>
</feature>
<dbReference type="AlphaFoldDB" id="A0A8D8ZRX6"/>
<organism evidence="2">
    <name type="scientific">Cacopsylla melanoneura</name>
    <dbReference type="NCBI Taxonomy" id="428564"/>
    <lineage>
        <taxon>Eukaryota</taxon>
        <taxon>Metazoa</taxon>
        <taxon>Ecdysozoa</taxon>
        <taxon>Arthropoda</taxon>
        <taxon>Hexapoda</taxon>
        <taxon>Insecta</taxon>
        <taxon>Pterygota</taxon>
        <taxon>Neoptera</taxon>
        <taxon>Paraneoptera</taxon>
        <taxon>Hemiptera</taxon>
        <taxon>Sternorrhyncha</taxon>
        <taxon>Psylloidea</taxon>
        <taxon>Psyllidae</taxon>
        <taxon>Psyllinae</taxon>
        <taxon>Cacopsylla</taxon>
    </lineage>
</organism>
<sequence length="100" mass="11500">MGGRGRGHDRGECEGRGREIRRVDRNTDDKILVIIMMKIIPFIFILPSPLTRWQSRASIPHNLGGAGLNPRRGRYVILNSKSMTTYNAYCWKMQMFKGHP</sequence>
<accession>A0A8D8ZRX6</accession>
<keyword evidence="1" id="KW-1133">Transmembrane helix</keyword>
<proteinExistence type="predicted"/>
<keyword evidence="1" id="KW-0812">Transmembrane</keyword>
<evidence type="ECO:0000256" key="1">
    <source>
        <dbReference type="SAM" id="Phobius"/>
    </source>
</evidence>